<dbReference type="AlphaFoldDB" id="A0AAN9CF91"/>
<protein>
    <recommendedName>
        <fullName evidence="16">Cadherin domain-containing protein</fullName>
    </recommendedName>
</protein>
<dbReference type="FunFam" id="2.60.40.60:FF:000019">
    <property type="entry name" value="Cadherin 2"/>
    <property type="match status" value="1"/>
</dbReference>
<accession>A0AAN9CF91</accession>
<keyword evidence="18" id="KW-1185">Reference proteome</keyword>
<dbReference type="InterPro" id="IPR002126">
    <property type="entry name" value="Cadherin-like_dom"/>
</dbReference>
<evidence type="ECO:0000256" key="6">
    <source>
        <dbReference type="ARBA" id="ARBA00022723"/>
    </source>
</evidence>
<sequence length="582" mass="64466">MTTGTFFLFLLALVEVTASSKNDAANREKREAVLIRSKRRWHLTTIDLEENKPGPYPYELTQMFNDKKSDNSVKFRLQGDGVTREPLGLFSIDENTGILSVHKAIDREVNPVFHVDFDVLDRKTGKKMDKTLSFDVAIKDVNDNKPEFSPETFRVPVPENTPEGILPATLTAHDNDEPNSPNSQFTMRVVSQEPALPKISLKDLPGTTKIKQLALSGCFDYDKAKTYKLLVEAKDRGTPAMSSTATIFLDIRDTNTHAPEFNSTQYNIEVMEMESNKEILRIGVTDKDTPNTPASRAVFSILKGNEDGNYKIETDPKTNEGVLTLIKGKDFEKTASIELEIAVENEEKLFQCVNGKALPGSTPKPNSVKVAVKVNDVNDPPEFKKTTEVIYRNENGPPGDVLFVPEVKDEDSNLSKIRYELVQDPAKWVSVDPKTGKITTVQTLDRESPFVKNGTYTVIVQAIDDGQPPATGTCTVVVLLGDVNDNAPYLTSKSLVMCGNKVDRVNVIPADLDGPPFSNPFTFSLGGVEDLRELWKLEPTTGANTSLISLKSLPYGNYSVPLKMQDQQALQSEEVLEVVVCE</sequence>
<reference evidence="17 18" key="1">
    <citation type="submission" date="2024-02" db="EMBL/GenBank/DDBJ databases">
        <title>Chromosome-level genome assembly of the Eurasian Minnow (Phoxinus phoxinus).</title>
        <authorList>
            <person name="Oriowo T.O."/>
            <person name="Martin S."/>
            <person name="Stange M."/>
            <person name="Chrysostomakis Y."/>
            <person name="Brown T."/>
            <person name="Winkler S."/>
            <person name="Kukowka S."/>
            <person name="Myers E.W."/>
            <person name="Bohne A."/>
        </authorList>
    </citation>
    <scope>NUCLEOTIDE SEQUENCE [LARGE SCALE GENOMIC DNA]</scope>
    <source>
        <strain evidence="17">ZFMK-TIS-60720</strain>
        <tissue evidence="17">Whole Organism</tissue>
    </source>
</reference>
<evidence type="ECO:0000256" key="10">
    <source>
        <dbReference type="ARBA" id="ARBA00022889"/>
    </source>
</evidence>
<gene>
    <name evidence="17" type="ORF">R3I93_018438</name>
</gene>
<proteinExistence type="predicted"/>
<dbReference type="GO" id="GO:0008013">
    <property type="term" value="F:beta-catenin binding"/>
    <property type="evidence" value="ECO:0007669"/>
    <property type="project" value="TreeGrafter"/>
</dbReference>
<feature type="domain" description="Cadherin" evidence="16">
    <location>
        <begin position="262"/>
        <end position="383"/>
    </location>
</feature>
<keyword evidence="8" id="KW-0677">Repeat</keyword>
<keyword evidence="7 15" id="KW-0732">Signal</keyword>
<dbReference type="CDD" id="cd11304">
    <property type="entry name" value="Cadherin_repeat"/>
    <property type="match status" value="4"/>
</dbReference>
<dbReference type="GO" id="GO:0016477">
    <property type="term" value="P:cell migration"/>
    <property type="evidence" value="ECO:0007669"/>
    <property type="project" value="TreeGrafter"/>
</dbReference>
<evidence type="ECO:0000256" key="12">
    <source>
        <dbReference type="ARBA" id="ARBA00023136"/>
    </source>
</evidence>
<keyword evidence="12" id="KW-0472">Membrane</keyword>
<dbReference type="FunFam" id="2.60.40.60:FF:000095">
    <property type="entry name" value="Cadherin 13"/>
    <property type="match status" value="1"/>
</dbReference>
<dbReference type="PROSITE" id="PS50268">
    <property type="entry name" value="CADHERIN_2"/>
    <property type="match status" value="4"/>
</dbReference>
<evidence type="ECO:0000256" key="2">
    <source>
        <dbReference type="ARBA" id="ARBA00004496"/>
    </source>
</evidence>
<feature type="signal peptide" evidence="15">
    <location>
        <begin position="1"/>
        <end position="19"/>
    </location>
</feature>
<dbReference type="GO" id="GO:0005509">
    <property type="term" value="F:calcium ion binding"/>
    <property type="evidence" value="ECO:0007669"/>
    <property type="project" value="UniProtKB-UniRule"/>
</dbReference>
<dbReference type="GO" id="GO:0060027">
    <property type="term" value="P:convergent extension involved in gastrulation"/>
    <property type="evidence" value="ECO:0007669"/>
    <property type="project" value="UniProtKB-ARBA"/>
</dbReference>
<dbReference type="InterPro" id="IPR015919">
    <property type="entry name" value="Cadherin-like_sf"/>
</dbReference>
<evidence type="ECO:0000256" key="1">
    <source>
        <dbReference type="ARBA" id="ARBA00004251"/>
    </source>
</evidence>
<evidence type="ECO:0000313" key="18">
    <source>
        <dbReference type="Proteomes" id="UP001364617"/>
    </source>
</evidence>
<dbReference type="SMART" id="SM00112">
    <property type="entry name" value="CA"/>
    <property type="match status" value="4"/>
</dbReference>
<dbReference type="Pfam" id="PF00028">
    <property type="entry name" value="Cadherin"/>
    <property type="match status" value="4"/>
</dbReference>
<dbReference type="FunFam" id="2.60.40.60:FF:000158">
    <property type="entry name" value="Dachsous cadherin-related 1"/>
    <property type="match status" value="1"/>
</dbReference>
<dbReference type="Proteomes" id="UP001364617">
    <property type="component" value="Unassembled WGS sequence"/>
</dbReference>
<evidence type="ECO:0000256" key="5">
    <source>
        <dbReference type="ARBA" id="ARBA00022692"/>
    </source>
</evidence>
<dbReference type="EMBL" id="JAYKXH010000020">
    <property type="protein sequence ID" value="KAK7131871.1"/>
    <property type="molecule type" value="Genomic_DNA"/>
</dbReference>
<keyword evidence="11" id="KW-1133">Transmembrane helix</keyword>
<name>A0AAN9CF91_9TELE</name>
<dbReference type="GO" id="GO:0016342">
    <property type="term" value="C:catenin complex"/>
    <property type="evidence" value="ECO:0007669"/>
    <property type="project" value="TreeGrafter"/>
</dbReference>
<keyword evidence="4" id="KW-0963">Cytoplasm</keyword>
<dbReference type="PANTHER" id="PTHR24027">
    <property type="entry name" value="CADHERIN-23"/>
    <property type="match status" value="1"/>
</dbReference>
<feature type="chain" id="PRO_5042811646" description="Cadherin domain-containing protein" evidence="15">
    <location>
        <begin position="20"/>
        <end position="582"/>
    </location>
</feature>
<evidence type="ECO:0000256" key="15">
    <source>
        <dbReference type="SAM" id="SignalP"/>
    </source>
</evidence>
<evidence type="ECO:0000256" key="9">
    <source>
        <dbReference type="ARBA" id="ARBA00022837"/>
    </source>
</evidence>
<dbReference type="PROSITE" id="PS00232">
    <property type="entry name" value="CADHERIN_1"/>
    <property type="match status" value="2"/>
</dbReference>
<dbReference type="InterPro" id="IPR020894">
    <property type="entry name" value="Cadherin_CS"/>
</dbReference>
<evidence type="ECO:0000256" key="3">
    <source>
        <dbReference type="ARBA" id="ARBA00022475"/>
    </source>
</evidence>
<dbReference type="GO" id="GO:0034332">
    <property type="term" value="P:adherens junction organization"/>
    <property type="evidence" value="ECO:0007669"/>
    <property type="project" value="TreeGrafter"/>
</dbReference>
<dbReference type="GO" id="GO:0016339">
    <property type="term" value="P:calcium-dependent cell-cell adhesion via plasma membrane cell adhesion molecules"/>
    <property type="evidence" value="ECO:0007669"/>
    <property type="project" value="TreeGrafter"/>
</dbReference>
<keyword evidence="5" id="KW-0812">Transmembrane</keyword>
<dbReference type="GO" id="GO:0005912">
    <property type="term" value="C:adherens junction"/>
    <property type="evidence" value="ECO:0007669"/>
    <property type="project" value="TreeGrafter"/>
</dbReference>
<evidence type="ECO:0000259" key="16">
    <source>
        <dbReference type="PROSITE" id="PS50268"/>
    </source>
</evidence>
<dbReference type="GO" id="GO:0007156">
    <property type="term" value="P:homophilic cell adhesion via plasma membrane adhesion molecules"/>
    <property type="evidence" value="ECO:0007669"/>
    <property type="project" value="InterPro"/>
</dbReference>
<feature type="domain" description="Cadherin" evidence="16">
    <location>
        <begin position="149"/>
        <end position="261"/>
    </location>
</feature>
<dbReference type="FunFam" id="2.60.40.60:FF:000011">
    <property type="entry name" value="Cadherin 1"/>
    <property type="match status" value="1"/>
</dbReference>
<keyword evidence="3" id="KW-1003">Cell membrane</keyword>
<dbReference type="PANTHER" id="PTHR24027:SF78">
    <property type="entry name" value="CADHERIN-LIKE PROTEIN 26"/>
    <property type="match status" value="1"/>
</dbReference>
<keyword evidence="13" id="KW-0325">Glycoprotein</keyword>
<evidence type="ECO:0000256" key="7">
    <source>
        <dbReference type="ARBA" id="ARBA00022729"/>
    </source>
</evidence>
<dbReference type="GO" id="GO:0005737">
    <property type="term" value="C:cytoplasm"/>
    <property type="evidence" value="ECO:0007669"/>
    <property type="project" value="UniProtKB-SubCell"/>
</dbReference>
<dbReference type="SUPFAM" id="SSF49313">
    <property type="entry name" value="Cadherin-like"/>
    <property type="match status" value="5"/>
</dbReference>
<evidence type="ECO:0000256" key="8">
    <source>
        <dbReference type="ARBA" id="ARBA00022737"/>
    </source>
</evidence>
<keyword evidence="10" id="KW-0130">Cell adhesion</keyword>
<keyword evidence="6" id="KW-0479">Metal-binding</keyword>
<dbReference type="PRINTS" id="PR00205">
    <property type="entry name" value="CADHERIN"/>
</dbReference>
<evidence type="ECO:0000313" key="17">
    <source>
        <dbReference type="EMBL" id="KAK7131871.1"/>
    </source>
</evidence>
<dbReference type="GO" id="GO:0044331">
    <property type="term" value="P:cell-cell adhesion mediated by cadherin"/>
    <property type="evidence" value="ECO:0007669"/>
    <property type="project" value="TreeGrafter"/>
</dbReference>
<dbReference type="GO" id="GO:0045296">
    <property type="term" value="F:cadherin binding"/>
    <property type="evidence" value="ECO:0007669"/>
    <property type="project" value="TreeGrafter"/>
</dbReference>
<evidence type="ECO:0000256" key="14">
    <source>
        <dbReference type="PROSITE-ProRule" id="PRU00043"/>
    </source>
</evidence>
<dbReference type="InterPro" id="IPR039808">
    <property type="entry name" value="Cadherin"/>
</dbReference>
<feature type="domain" description="Cadherin" evidence="16">
    <location>
        <begin position="66"/>
        <end position="148"/>
    </location>
</feature>
<feature type="domain" description="Cadherin" evidence="16">
    <location>
        <begin position="394"/>
        <end position="490"/>
    </location>
</feature>
<keyword evidence="9 14" id="KW-0106">Calcium</keyword>
<evidence type="ECO:0000256" key="4">
    <source>
        <dbReference type="ARBA" id="ARBA00022490"/>
    </source>
</evidence>
<dbReference type="Gene3D" id="2.60.40.60">
    <property type="entry name" value="Cadherins"/>
    <property type="match status" value="5"/>
</dbReference>
<comment type="subcellular location">
    <subcellularLocation>
        <location evidence="1">Cell membrane</location>
        <topology evidence="1">Single-pass type I membrane protein</topology>
    </subcellularLocation>
    <subcellularLocation>
        <location evidence="2">Cytoplasm</location>
    </subcellularLocation>
</comment>
<comment type="caution">
    <text evidence="17">The sequence shown here is derived from an EMBL/GenBank/DDBJ whole genome shotgun (WGS) entry which is preliminary data.</text>
</comment>
<dbReference type="GO" id="GO:0000902">
    <property type="term" value="P:cell morphogenesis"/>
    <property type="evidence" value="ECO:0007669"/>
    <property type="project" value="TreeGrafter"/>
</dbReference>
<organism evidence="17 18">
    <name type="scientific">Phoxinus phoxinus</name>
    <name type="common">Eurasian minnow</name>
    <dbReference type="NCBI Taxonomy" id="58324"/>
    <lineage>
        <taxon>Eukaryota</taxon>
        <taxon>Metazoa</taxon>
        <taxon>Chordata</taxon>
        <taxon>Craniata</taxon>
        <taxon>Vertebrata</taxon>
        <taxon>Euteleostomi</taxon>
        <taxon>Actinopterygii</taxon>
        <taxon>Neopterygii</taxon>
        <taxon>Teleostei</taxon>
        <taxon>Ostariophysi</taxon>
        <taxon>Cypriniformes</taxon>
        <taxon>Leuciscidae</taxon>
        <taxon>Phoxininae</taxon>
        <taxon>Phoxinus</taxon>
    </lineage>
</organism>
<evidence type="ECO:0000256" key="13">
    <source>
        <dbReference type="ARBA" id="ARBA00023180"/>
    </source>
</evidence>
<dbReference type="GO" id="GO:0007043">
    <property type="term" value="P:cell-cell junction assembly"/>
    <property type="evidence" value="ECO:0007669"/>
    <property type="project" value="TreeGrafter"/>
</dbReference>
<evidence type="ECO:0000256" key="11">
    <source>
        <dbReference type="ARBA" id="ARBA00022989"/>
    </source>
</evidence>